<dbReference type="InterPro" id="IPR036388">
    <property type="entry name" value="WH-like_DNA-bd_sf"/>
</dbReference>
<reference evidence="1 2" key="2">
    <citation type="journal article" date="2001" name="Nature">
        <title>Genome sequence and gene compaction of the eukaryote parasite Encephalitozoon cuniculi.</title>
        <authorList>
            <person name="Katinka M.D."/>
            <person name="Duprat S."/>
            <person name="Cornillot E."/>
            <person name="Metenier G."/>
            <person name="Thomarat F."/>
            <person name="Prensier G."/>
            <person name="Barbe V."/>
            <person name="Peyretaillade E."/>
            <person name="Brottier P."/>
            <person name="Wincker P."/>
            <person name="Delbac F."/>
            <person name="El Alaoui H."/>
            <person name="Peyret P."/>
            <person name="Saurin W."/>
            <person name="Gouy M."/>
            <person name="Weissenbach J."/>
            <person name="Vivares C.P."/>
        </authorList>
    </citation>
    <scope>NUCLEOTIDE SEQUENCE [LARGE SCALE GENOMIC DNA]</scope>
    <source>
        <strain evidence="1 2">GB-M1</strain>
    </source>
</reference>
<dbReference type="FunCoup" id="Q8SWL1">
    <property type="interactions" value="179"/>
</dbReference>
<proteinExistence type="predicted"/>
<dbReference type="Gene3D" id="1.10.10.10">
    <property type="entry name" value="Winged helix-like DNA-binding domain superfamily/Winged helix DNA-binding domain"/>
    <property type="match status" value="1"/>
</dbReference>
<dbReference type="GO" id="GO:0003690">
    <property type="term" value="F:double-stranded DNA binding"/>
    <property type="evidence" value="ECO:0007669"/>
    <property type="project" value="InterPro"/>
</dbReference>
<dbReference type="OrthoDB" id="2190904at2759"/>
<dbReference type="InterPro" id="IPR045114">
    <property type="entry name" value="Csn12-like"/>
</dbReference>
<dbReference type="InParanoid" id="Q8SWL1"/>
<dbReference type="Proteomes" id="UP000000819">
    <property type="component" value="Chromosome I"/>
</dbReference>
<gene>
    <name evidence="1" type="ordered locus">ECU01_0850</name>
</gene>
<reference evidence="1 2" key="3">
    <citation type="journal article" date="2009" name="BMC Genomics">
        <title>Identification of transcriptional signals in Encephalitozoon cuniculi widespread among Microsporidia phylum: support for accurate structural genome annotation.</title>
        <authorList>
            <person name="Peyretaillade E."/>
            <person name="Goncalves O."/>
            <person name="Terrat S."/>
            <person name="Dugat-Bony E."/>
            <person name="Wincker P."/>
            <person name="Cornman R.S."/>
            <person name="Evans J.D."/>
            <person name="Delbac F."/>
            <person name="Peyret P."/>
        </authorList>
    </citation>
    <scope>NUCLEOTIDE SEQUENCE [LARGE SCALE GENOMIC DNA]</scope>
    <source>
        <strain evidence="1 2">GB-M1</strain>
    </source>
</reference>
<dbReference type="GO" id="GO:0016973">
    <property type="term" value="P:poly(A)+ mRNA export from nucleus"/>
    <property type="evidence" value="ECO:0007669"/>
    <property type="project" value="TreeGrafter"/>
</dbReference>
<dbReference type="GO" id="GO:0070390">
    <property type="term" value="C:transcription export complex 2"/>
    <property type="evidence" value="ECO:0007669"/>
    <property type="project" value="TreeGrafter"/>
</dbReference>
<dbReference type="PANTHER" id="PTHR12732:SF0">
    <property type="entry name" value="PCI DOMAIN-CONTAINING PROTEIN 2"/>
    <property type="match status" value="1"/>
</dbReference>
<dbReference type="GO" id="GO:0003723">
    <property type="term" value="F:RNA binding"/>
    <property type="evidence" value="ECO:0007669"/>
    <property type="project" value="InterPro"/>
</dbReference>
<name>Q8SWL1_ENCCU</name>
<reference evidence="2" key="1">
    <citation type="journal article" date="2001" name="Genome Res.">
        <title>Sequence and analysis of chromosome I of the amitochondriate intracellular parasite Encephalitozoon cuniculi (Microspora).</title>
        <authorList>
            <person name="Peyret P."/>
            <person name="Katinka M.D."/>
            <person name="Duprat S."/>
            <person name="Duffieux F."/>
            <person name="Barbe V."/>
            <person name="Barbazanges M."/>
            <person name="Weissenbach J."/>
            <person name="Saurin W."/>
            <person name="Vivares C.P."/>
        </authorList>
    </citation>
    <scope>NUCLEOTIDE SEQUENCE [LARGE SCALE GENOMIC DNA]</scope>
    <source>
        <strain evidence="2">GB-M1</strain>
    </source>
</reference>
<dbReference type="RefSeq" id="NP_001402170.1">
    <property type="nucleotide sequence ID" value="NM_001415638.1"/>
</dbReference>
<dbReference type="GO" id="GO:0006368">
    <property type="term" value="P:transcription elongation by RNA polymerase II"/>
    <property type="evidence" value="ECO:0007669"/>
    <property type="project" value="TreeGrafter"/>
</dbReference>
<keyword evidence="2" id="KW-1185">Reference proteome</keyword>
<protein>
    <recommendedName>
        <fullName evidence="3">PCI domain-containing protein</fullName>
    </recommendedName>
</protein>
<dbReference type="OMA" id="NICQKID"/>
<dbReference type="GeneID" id="860261"/>
<dbReference type="KEGG" id="ecu:ECU01_0850"/>
<dbReference type="AlphaFoldDB" id="Q8SWL1"/>
<evidence type="ECO:0000313" key="1">
    <source>
        <dbReference type="EMBL" id="CAD24955.1"/>
    </source>
</evidence>
<dbReference type="PANTHER" id="PTHR12732">
    <property type="entry name" value="UNCHARACTERIZED PROTEASOME COMPONENT REGION PCI-CONTAINING"/>
    <property type="match status" value="1"/>
</dbReference>
<dbReference type="VEuPathDB" id="MicrosporidiaDB:ECU01_0850"/>
<dbReference type="GO" id="GO:0000973">
    <property type="term" value="P:post-transcriptional tethering of RNA polymerase II gene DNA at nuclear periphery"/>
    <property type="evidence" value="ECO:0007669"/>
    <property type="project" value="TreeGrafter"/>
</dbReference>
<organism evidence="1 2">
    <name type="scientific">Encephalitozoon cuniculi (strain GB-M1)</name>
    <name type="common">Microsporidian parasite</name>
    <dbReference type="NCBI Taxonomy" id="284813"/>
    <lineage>
        <taxon>Eukaryota</taxon>
        <taxon>Fungi</taxon>
        <taxon>Fungi incertae sedis</taxon>
        <taxon>Microsporidia</taxon>
        <taxon>Unikaryonidae</taxon>
        <taxon>Encephalitozoon</taxon>
    </lineage>
</organism>
<dbReference type="EMBL" id="AL391737">
    <property type="protein sequence ID" value="CAD24955.1"/>
    <property type="molecule type" value="Genomic_DNA"/>
</dbReference>
<evidence type="ECO:0000313" key="2">
    <source>
        <dbReference type="Proteomes" id="UP000000819"/>
    </source>
</evidence>
<evidence type="ECO:0008006" key="3">
    <source>
        <dbReference type="Google" id="ProtNLM"/>
    </source>
</evidence>
<sequence length="340" mass="38872">MGWVETTNSKIDAEDGEYISQLFGRNADTLVGMKSSDLGRVKYPFNALFEYQKALVAEKSYSSAEVLVKNAVRMLGREKWASTVVKRAVYGLLELKSQDNLGKISKLLTDMHKKLVEEESPAAAYVGNALLQIHLDMGRFKSAEDFLRASKEPDTRCRDYHVFHYYRGIIKMHEEDFREAYLSLKKVFMYKRWRKIVAPVYFISSLFVNKFPKDVYLERFGCSYLSGLVSIVRGGLYEDIDDAISRTSEKIADYNLCRTMAAHYPLVCFNNLVGRIYRLHGCDSRLDIQRIVEALPAIDFKEIICLLSTSIGLGRLKGYISISRRAVVFSRADPFPVLVK</sequence>
<dbReference type="STRING" id="284813.Q8SWL1"/>
<dbReference type="HOGENOM" id="CLU_816429_0_0_1"/>
<accession>Q8SWL1</accession>